<dbReference type="AlphaFoldDB" id="L8WFQ5"/>
<feature type="compositionally biased region" description="Pro residues" evidence="1">
    <location>
        <begin position="54"/>
        <end position="67"/>
    </location>
</feature>
<evidence type="ECO:0000313" key="2">
    <source>
        <dbReference type="EMBL" id="ELU35552.1"/>
    </source>
</evidence>
<gene>
    <name evidence="2" type="ORF">AG1IA_10418</name>
</gene>
<evidence type="ECO:0000313" key="3">
    <source>
        <dbReference type="Proteomes" id="UP000011668"/>
    </source>
</evidence>
<feature type="compositionally biased region" description="Polar residues" evidence="1">
    <location>
        <begin position="40"/>
        <end position="50"/>
    </location>
</feature>
<reference evidence="2 3" key="1">
    <citation type="journal article" date="2013" name="Nat. Commun.">
        <title>The evolution and pathogenic mechanisms of the rice sheath blight pathogen.</title>
        <authorList>
            <person name="Zheng A."/>
            <person name="Lin R."/>
            <person name="Xu L."/>
            <person name="Qin P."/>
            <person name="Tang C."/>
            <person name="Ai P."/>
            <person name="Zhang D."/>
            <person name="Liu Y."/>
            <person name="Sun Z."/>
            <person name="Feng H."/>
            <person name="Wang Y."/>
            <person name="Chen Y."/>
            <person name="Liang X."/>
            <person name="Fu R."/>
            <person name="Li Q."/>
            <person name="Zhang J."/>
            <person name="Yu X."/>
            <person name="Xie Z."/>
            <person name="Ding L."/>
            <person name="Guan P."/>
            <person name="Tang J."/>
            <person name="Liang Y."/>
            <person name="Wang S."/>
            <person name="Deng Q."/>
            <person name="Li S."/>
            <person name="Zhu J."/>
            <person name="Wang L."/>
            <person name="Liu H."/>
            <person name="Li P."/>
        </authorList>
    </citation>
    <scope>NUCLEOTIDE SEQUENCE [LARGE SCALE GENOMIC DNA]</scope>
    <source>
        <strain evidence="3">AG-1 IA</strain>
    </source>
</reference>
<dbReference type="EMBL" id="AFRT01006147">
    <property type="protein sequence ID" value="ELU35552.1"/>
    <property type="molecule type" value="Genomic_DNA"/>
</dbReference>
<evidence type="ECO:0000256" key="1">
    <source>
        <dbReference type="SAM" id="MobiDB-lite"/>
    </source>
</evidence>
<sequence length="78" mass="8334">MTGRFSQSHSVQATKTSSLPAQATKQSEYGTPAHFRTDYTRSNLTGTKCFSSPGPQPRPPSSHPPRPIAESTSGTSRA</sequence>
<organism evidence="2 3">
    <name type="scientific">Thanatephorus cucumeris (strain AG1-IA)</name>
    <name type="common">Rice sheath blight fungus</name>
    <name type="synonym">Rhizoctonia solani</name>
    <dbReference type="NCBI Taxonomy" id="983506"/>
    <lineage>
        <taxon>Eukaryota</taxon>
        <taxon>Fungi</taxon>
        <taxon>Dikarya</taxon>
        <taxon>Basidiomycota</taxon>
        <taxon>Agaricomycotina</taxon>
        <taxon>Agaricomycetes</taxon>
        <taxon>Cantharellales</taxon>
        <taxon>Ceratobasidiaceae</taxon>
        <taxon>Rhizoctonia</taxon>
        <taxon>Rhizoctonia solani AG-1</taxon>
    </lineage>
</organism>
<dbReference type="Proteomes" id="UP000011668">
    <property type="component" value="Unassembled WGS sequence"/>
</dbReference>
<name>L8WFQ5_THACA</name>
<feature type="compositionally biased region" description="Polar residues" evidence="1">
    <location>
        <begin position="1"/>
        <end position="29"/>
    </location>
</feature>
<protein>
    <submittedName>
        <fullName evidence="2">Uncharacterized protein</fullName>
    </submittedName>
</protein>
<feature type="region of interest" description="Disordered" evidence="1">
    <location>
        <begin position="1"/>
        <end position="78"/>
    </location>
</feature>
<proteinExistence type="predicted"/>
<dbReference type="HOGENOM" id="CLU_2623697_0_0_1"/>
<accession>L8WFQ5</accession>
<comment type="caution">
    <text evidence="2">The sequence shown here is derived from an EMBL/GenBank/DDBJ whole genome shotgun (WGS) entry which is preliminary data.</text>
</comment>
<keyword evidence="3" id="KW-1185">Reference proteome</keyword>